<dbReference type="KEGG" id="ovi:T265_14321"/>
<dbReference type="GeneID" id="20328487"/>
<organism evidence="1 2">
    <name type="scientific">Opisthorchis viverrini</name>
    <name type="common">Southeast Asian liver fluke</name>
    <dbReference type="NCBI Taxonomy" id="6198"/>
    <lineage>
        <taxon>Eukaryota</taxon>
        <taxon>Metazoa</taxon>
        <taxon>Spiralia</taxon>
        <taxon>Lophotrochozoa</taxon>
        <taxon>Platyhelminthes</taxon>
        <taxon>Trematoda</taxon>
        <taxon>Digenea</taxon>
        <taxon>Opisthorchiida</taxon>
        <taxon>Opisthorchiata</taxon>
        <taxon>Opisthorchiidae</taxon>
        <taxon>Opisthorchis</taxon>
    </lineage>
</organism>
<proteinExistence type="predicted"/>
<keyword evidence="2" id="KW-1185">Reference proteome</keyword>
<sequence length="196" mass="21628">MLNLERENSKIPFYSTVPSTDKEMGQPYLSGQLFIGRLNMNLTEKSRLLLSWFGRPSSISALVLPSGDLAVMQQKDVTSVVEFVEYVLISLSIEQSSCHTVPIILYTSGGGKQWTRVLLLLELNSSVHPIVVPGFELEASDMRGKHVTINTPAHANLTEKSRLLLSWFGRPSSISALVLPSGDLAVMQQKDVTVDK</sequence>
<gene>
    <name evidence="1" type="ORF">T265_14321</name>
</gene>
<dbReference type="RefSeq" id="XP_009171381.1">
    <property type="nucleotide sequence ID" value="XM_009173117.1"/>
</dbReference>
<accession>A0A074ZNH1</accession>
<name>A0A074ZNH1_OPIVI</name>
<reference evidence="1 2" key="1">
    <citation type="submission" date="2013-11" db="EMBL/GenBank/DDBJ databases">
        <title>Opisthorchis viverrini - life in the bile duct.</title>
        <authorList>
            <person name="Young N.D."/>
            <person name="Nagarajan N."/>
            <person name="Lin S.J."/>
            <person name="Korhonen P.K."/>
            <person name="Jex A.R."/>
            <person name="Hall R.S."/>
            <person name="Safavi-Hemami H."/>
            <person name="Kaewkong W."/>
            <person name="Bertrand D."/>
            <person name="Gao S."/>
            <person name="Seet Q."/>
            <person name="Wongkham S."/>
            <person name="Teh B.T."/>
            <person name="Wongkham C."/>
            <person name="Intapan P.M."/>
            <person name="Maleewong W."/>
            <person name="Yang X."/>
            <person name="Hu M."/>
            <person name="Wang Z."/>
            <person name="Hofmann A."/>
            <person name="Sternberg P.W."/>
            <person name="Tan P."/>
            <person name="Wang J."/>
            <person name="Gasser R.B."/>
        </authorList>
    </citation>
    <scope>NUCLEOTIDE SEQUENCE [LARGE SCALE GENOMIC DNA]</scope>
</reference>
<dbReference type="AlphaFoldDB" id="A0A074ZNH1"/>
<dbReference type="EMBL" id="KL596794">
    <property type="protein sequence ID" value="KER24885.1"/>
    <property type="molecule type" value="Genomic_DNA"/>
</dbReference>
<dbReference type="Proteomes" id="UP000054324">
    <property type="component" value="Unassembled WGS sequence"/>
</dbReference>
<protein>
    <submittedName>
        <fullName evidence="1">Uncharacterized protein</fullName>
    </submittedName>
</protein>
<evidence type="ECO:0000313" key="2">
    <source>
        <dbReference type="Proteomes" id="UP000054324"/>
    </source>
</evidence>
<dbReference type="CTD" id="20328487"/>
<evidence type="ECO:0000313" key="1">
    <source>
        <dbReference type="EMBL" id="KER24885.1"/>
    </source>
</evidence>